<dbReference type="PRINTS" id="PR00399">
    <property type="entry name" value="SYNAPTOTAGMN"/>
</dbReference>
<dbReference type="Proteomes" id="UP000694391">
    <property type="component" value="Unplaced"/>
</dbReference>
<protein>
    <recommendedName>
        <fullName evidence="3">C2 domain-containing protein</fullName>
    </recommendedName>
</protein>
<sequence length="155" mass="17368">FFFFFFFLEKEEEVELGELLLSLNSLPSAGRLNVDVIGAKSCFQTDVSQGSDPFVKIQLVPGLKLVKTKKTSFLRGTIDPFYNESFSFKVPQEELENASSVFTVFGHNMKSSNDFIGRLVIGQYSSGPSESSHWWQILRSPAECDHVSPTSLEVT</sequence>
<dbReference type="Pfam" id="PF00168">
    <property type="entry name" value="C2"/>
    <property type="match status" value="1"/>
</dbReference>
<proteinExistence type="inferred from homology"/>
<dbReference type="GO" id="GO:0001786">
    <property type="term" value="F:phosphatidylserine binding"/>
    <property type="evidence" value="ECO:0007669"/>
    <property type="project" value="TreeGrafter"/>
</dbReference>
<evidence type="ECO:0000313" key="5">
    <source>
        <dbReference type="Proteomes" id="UP000694391"/>
    </source>
</evidence>
<dbReference type="Ensembl" id="ENSCAFT00020008440.1">
    <property type="protein sequence ID" value="ENSCAFP00020007294.1"/>
    <property type="gene ID" value="ENSCAFG00020005908.1"/>
</dbReference>
<comment type="similarity">
    <text evidence="1">Belongs to the synaptotagmin family.</text>
</comment>
<dbReference type="GO" id="GO:0005509">
    <property type="term" value="F:calcium ion binding"/>
    <property type="evidence" value="ECO:0007669"/>
    <property type="project" value="TreeGrafter"/>
</dbReference>
<dbReference type="Gene3D" id="2.60.40.150">
    <property type="entry name" value="C2 domain"/>
    <property type="match status" value="1"/>
</dbReference>
<dbReference type="PROSITE" id="PS50004">
    <property type="entry name" value="C2"/>
    <property type="match status" value="1"/>
</dbReference>
<evidence type="ECO:0000259" key="3">
    <source>
        <dbReference type="PROSITE" id="PS50004"/>
    </source>
</evidence>
<keyword evidence="5" id="KW-1185">Reference proteome</keyword>
<dbReference type="GeneTree" id="ENSGT00940000158939"/>
<reference evidence="4" key="1">
    <citation type="submission" date="2025-08" db="UniProtKB">
        <authorList>
            <consortium name="Ensembl"/>
        </authorList>
    </citation>
    <scope>IDENTIFICATION</scope>
</reference>
<dbReference type="GO" id="GO:0005544">
    <property type="term" value="F:calcium-dependent phospholipid binding"/>
    <property type="evidence" value="ECO:0007669"/>
    <property type="project" value="TreeGrafter"/>
</dbReference>
<evidence type="ECO:0000313" key="4">
    <source>
        <dbReference type="Ensembl" id="ENSCAFP00020007294.1"/>
    </source>
</evidence>
<feature type="domain" description="C2" evidence="3">
    <location>
        <begin position="15"/>
        <end position="138"/>
    </location>
</feature>
<dbReference type="GO" id="GO:0030276">
    <property type="term" value="F:clathrin binding"/>
    <property type="evidence" value="ECO:0007669"/>
    <property type="project" value="TreeGrafter"/>
</dbReference>
<dbReference type="PANTHER" id="PTHR10024">
    <property type="entry name" value="SYNAPTOTAGMIN"/>
    <property type="match status" value="1"/>
</dbReference>
<dbReference type="FunFam" id="2.60.40.150:FF:000064">
    <property type="entry name" value="synaptotagmin-17 isoform X1"/>
    <property type="match status" value="1"/>
</dbReference>
<dbReference type="InterPro" id="IPR035892">
    <property type="entry name" value="C2_domain_sf"/>
</dbReference>
<dbReference type="AlphaFoldDB" id="A0A8C0JWP5"/>
<dbReference type="GO" id="GO:0000149">
    <property type="term" value="F:SNARE binding"/>
    <property type="evidence" value="ECO:0007669"/>
    <property type="project" value="TreeGrafter"/>
</dbReference>
<accession>A0A8C0JWP5</accession>
<keyword evidence="2" id="KW-0677">Repeat</keyword>
<dbReference type="InterPro" id="IPR000008">
    <property type="entry name" value="C2_dom"/>
</dbReference>
<dbReference type="SUPFAM" id="SSF49562">
    <property type="entry name" value="C2 domain (Calcium/lipid-binding domain, CaLB)"/>
    <property type="match status" value="1"/>
</dbReference>
<dbReference type="PANTHER" id="PTHR10024:SF348">
    <property type="entry name" value="SYNAPTOTAGMIN-17"/>
    <property type="match status" value="1"/>
</dbReference>
<evidence type="ECO:0000256" key="2">
    <source>
        <dbReference type="ARBA" id="ARBA00022737"/>
    </source>
</evidence>
<evidence type="ECO:0000256" key="1">
    <source>
        <dbReference type="ARBA" id="ARBA00006996"/>
    </source>
</evidence>
<dbReference type="InterPro" id="IPR001565">
    <property type="entry name" value="Synaptotagmin"/>
</dbReference>
<dbReference type="SMART" id="SM00239">
    <property type="entry name" value="C2"/>
    <property type="match status" value="1"/>
</dbReference>
<dbReference type="GO" id="GO:0070382">
    <property type="term" value="C:exocytic vesicle"/>
    <property type="evidence" value="ECO:0007669"/>
    <property type="project" value="TreeGrafter"/>
</dbReference>
<organism evidence="4 5">
    <name type="scientific">Canis lupus dingo</name>
    <name type="common">dingo</name>
    <dbReference type="NCBI Taxonomy" id="286419"/>
    <lineage>
        <taxon>Eukaryota</taxon>
        <taxon>Metazoa</taxon>
        <taxon>Chordata</taxon>
        <taxon>Craniata</taxon>
        <taxon>Vertebrata</taxon>
        <taxon>Euteleostomi</taxon>
        <taxon>Mammalia</taxon>
        <taxon>Eutheria</taxon>
        <taxon>Laurasiatheria</taxon>
        <taxon>Carnivora</taxon>
        <taxon>Caniformia</taxon>
        <taxon>Canidae</taxon>
        <taxon>Canis</taxon>
    </lineage>
</organism>
<name>A0A8C0JWP5_CANLU</name>
<dbReference type="GO" id="GO:0017156">
    <property type="term" value="P:calcium-ion regulated exocytosis"/>
    <property type="evidence" value="ECO:0007669"/>
    <property type="project" value="TreeGrafter"/>
</dbReference>
<reference evidence="4" key="2">
    <citation type="submission" date="2025-09" db="UniProtKB">
        <authorList>
            <consortium name="Ensembl"/>
        </authorList>
    </citation>
    <scope>IDENTIFICATION</scope>
</reference>
<dbReference type="GO" id="GO:0005886">
    <property type="term" value="C:plasma membrane"/>
    <property type="evidence" value="ECO:0007669"/>
    <property type="project" value="TreeGrafter"/>
</dbReference>